<evidence type="ECO:0000313" key="2">
    <source>
        <dbReference type="Proteomes" id="UP001165740"/>
    </source>
</evidence>
<gene>
    <name evidence="3" type="primary">LOC129925385</name>
</gene>
<dbReference type="AlphaFoldDB" id="A0A9W3A1P9"/>
<feature type="signal peptide" evidence="1">
    <location>
        <begin position="1"/>
        <end position="26"/>
    </location>
</feature>
<feature type="chain" id="PRO_5040770802" evidence="1">
    <location>
        <begin position="27"/>
        <end position="87"/>
    </location>
</feature>
<dbReference type="Proteomes" id="UP001165740">
    <property type="component" value="Chromosome 3"/>
</dbReference>
<protein>
    <submittedName>
        <fullName evidence="3">Sodium-influx-stimulating peptide-like</fullName>
    </submittedName>
</protein>
<accession>A0A9W3A1P9</accession>
<organism evidence="2 3">
    <name type="scientific">Biomphalaria glabrata</name>
    <name type="common">Bloodfluke planorb</name>
    <name type="synonym">Freshwater snail</name>
    <dbReference type="NCBI Taxonomy" id="6526"/>
    <lineage>
        <taxon>Eukaryota</taxon>
        <taxon>Metazoa</taxon>
        <taxon>Spiralia</taxon>
        <taxon>Lophotrochozoa</taxon>
        <taxon>Mollusca</taxon>
        <taxon>Gastropoda</taxon>
        <taxon>Heterobranchia</taxon>
        <taxon>Euthyneura</taxon>
        <taxon>Panpulmonata</taxon>
        <taxon>Hygrophila</taxon>
        <taxon>Lymnaeoidea</taxon>
        <taxon>Planorbidae</taxon>
        <taxon>Biomphalaria</taxon>
    </lineage>
</organism>
<keyword evidence="1" id="KW-0732">Signal</keyword>
<name>A0A9W3A1P9_BIOGL</name>
<keyword evidence="2" id="KW-1185">Reference proteome</keyword>
<dbReference type="RefSeq" id="XP_055881104.1">
    <property type="nucleotide sequence ID" value="XM_056025129.1"/>
</dbReference>
<evidence type="ECO:0000256" key="1">
    <source>
        <dbReference type="SAM" id="SignalP"/>
    </source>
</evidence>
<sequence>MGLSKAPWRSCLLFLVVMMTLQESRCSFDVQSTDCAKISTNRICYMCALRQGSNLVFRECCQNANDMRDYCKRIYTEPPRVGGLWID</sequence>
<dbReference type="GeneID" id="129925385"/>
<dbReference type="OrthoDB" id="8178576at2759"/>
<evidence type="ECO:0000313" key="3">
    <source>
        <dbReference type="RefSeq" id="XP_055881104.1"/>
    </source>
</evidence>
<reference evidence="3" key="1">
    <citation type="submission" date="2025-08" db="UniProtKB">
        <authorList>
            <consortium name="RefSeq"/>
        </authorList>
    </citation>
    <scope>IDENTIFICATION</scope>
</reference>
<proteinExistence type="predicted"/>